<feature type="transmembrane region" description="Helical" evidence="6">
    <location>
        <begin position="7"/>
        <end position="24"/>
    </location>
</feature>
<feature type="transmembrane region" description="Helical" evidence="6">
    <location>
        <begin position="159"/>
        <end position="187"/>
    </location>
</feature>
<dbReference type="Pfam" id="PF08241">
    <property type="entry name" value="Methyltransf_11"/>
    <property type="match status" value="1"/>
</dbReference>
<dbReference type="Proteomes" id="UP000176406">
    <property type="component" value="Unassembled WGS sequence"/>
</dbReference>
<dbReference type="CDD" id="cd02440">
    <property type="entry name" value="AdoMet_MTases"/>
    <property type="match status" value="1"/>
</dbReference>
<dbReference type="AlphaFoldDB" id="A0A1G2EEA4"/>
<keyword evidence="2" id="KW-1003">Cell membrane</keyword>
<evidence type="ECO:0000256" key="2">
    <source>
        <dbReference type="ARBA" id="ARBA00022475"/>
    </source>
</evidence>
<dbReference type="EMBL" id="MHMG01000001">
    <property type="protein sequence ID" value="OGZ24147.1"/>
    <property type="molecule type" value="Genomic_DNA"/>
</dbReference>
<evidence type="ECO:0000313" key="8">
    <source>
        <dbReference type="EMBL" id="OGZ24147.1"/>
    </source>
</evidence>
<dbReference type="SUPFAM" id="SSF53335">
    <property type="entry name" value="S-adenosyl-L-methionine-dependent methyltransferases"/>
    <property type="match status" value="1"/>
</dbReference>
<evidence type="ECO:0000256" key="3">
    <source>
        <dbReference type="ARBA" id="ARBA00022692"/>
    </source>
</evidence>
<dbReference type="Gene3D" id="3.40.50.150">
    <property type="entry name" value="Vaccinia Virus protein VP39"/>
    <property type="match status" value="1"/>
</dbReference>
<keyword evidence="3 6" id="KW-0812">Transmembrane</keyword>
<dbReference type="Pfam" id="PF03706">
    <property type="entry name" value="LPG_synthase_TM"/>
    <property type="match status" value="1"/>
</dbReference>
<feature type="domain" description="Methyltransferase type 11" evidence="7">
    <location>
        <begin position="356"/>
        <end position="441"/>
    </location>
</feature>
<feature type="transmembrane region" description="Helical" evidence="6">
    <location>
        <begin position="269"/>
        <end position="292"/>
    </location>
</feature>
<evidence type="ECO:0000256" key="1">
    <source>
        <dbReference type="ARBA" id="ARBA00004651"/>
    </source>
</evidence>
<reference evidence="8 9" key="1">
    <citation type="journal article" date="2016" name="Nat. Commun.">
        <title>Thousands of microbial genomes shed light on interconnected biogeochemical processes in an aquifer system.</title>
        <authorList>
            <person name="Anantharaman K."/>
            <person name="Brown C.T."/>
            <person name="Hug L.A."/>
            <person name="Sharon I."/>
            <person name="Castelle C.J."/>
            <person name="Probst A.J."/>
            <person name="Thomas B.C."/>
            <person name="Singh A."/>
            <person name="Wilkins M.J."/>
            <person name="Karaoz U."/>
            <person name="Brodie E.L."/>
            <person name="Williams K.H."/>
            <person name="Hubbard S.S."/>
            <person name="Banfield J.F."/>
        </authorList>
    </citation>
    <scope>NUCLEOTIDE SEQUENCE [LARGE SCALE GENOMIC DNA]</scope>
</reference>
<dbReference type="InterPro" id="IPR029063">
    <property type="entry name" value="SAM-dependent_MTases_sf"/>
</dbReference>
<evidence type="ECO:0000313" key="9">
    <source>
        <dbReference type="Proteomes" id="UP000176406"/>
    </source>
</evidence>
<evidence type="ECO:0000256" key="4">
    <source>
        <dbReference type="ARBA" id="ARBA00022989"/>
    </source>
</evidence>
<comment type="caution">
    <text evidence="8">The sequence shown here is derived from an EMBL/GenBank/DDBJ whole genome shotgun (WGS) entry which is preliminary data.</text>
</comment>
<name>A0A1G2EEA4_9BACT</name>
<feature type="transmembrane region" description="Helical" evidence="6">
    <location>
        <begin position="208"/>
        <end position="227"/>
    </location>
</feature>
<feature type="transmembrane region" description="Helical" evidence="6">
    <location>
        <begin position="239"/>
        <end position="257"/>
    </location>
</feature>
<feature type="transmembrane region" description="Helical" evidence="6">
    <location>
        <begin position="120"/>
        <end position="147"/>
    </location>
</feature>
<evidence type="ECO:0000256" key="5">
    <source>
        <dbReference type="ARBA" id="ARBA00023136"/>
    </source>
</evidence>
<keyword evidence="4 6" id="KW-1133">Transmembrane helix</keyword>
<dbReference type="InterPro" id="IPR022791">
    <property type="entry name" value="L-PG_synthase/AglD"/>
</dbReference>
<dbReference type="InterPro" id="IPR013216">
    <property type="entry name" value="Methyltransf_11"/>
</dbReference>
<evidence type="ECO:0000256" key="6">
    <source>
        <dbReference type="SAM" id="Phobius"/>
    </source>
</evidence>
<feature type="transmembrane region" description="Helical" evidence="6">
    <location>
        <begin position="44"/>
        <end position="64"/>
    </location>
</feature>
<gene>
    <name evidence="8" type="ORF">A3A08_00050</name>
</gene>
<sequence>MGNKKKNIGKLISLFLVVLIFYFLGRKLFLNWQQIKEYQFSLDYFNLAISFVFLLVGVLARGLVWRKIVYFLQQYNDLGYLEAMRIESYAQLGRYLPGKVFGPIAKAYLARNKKISKDNLYFSVVLDAILHPIAALLLSLFLIFFFFNTRQMINFPNFYLAAFGVVILGLVITYPKIFRYLVNFFIVKIKKEPFNFNINLSWLNRIKIMFYYSLTEILTGIGFFYLINSLVYLPFQNLLPIIGIFVLAGIFGFLVPFAPGGLGVKEGTLVFFLQVFFPLNIAILIALISRIWTIIIDASLPVCFYFLDKFKKTSPLKEENFADKYLGKSIVVQGLIKFFFNSIKKTLKEIKVNKILEVGCGPGFSTQYLAKILKDKDFQASEFRQDLVGEARKRNPGLKIEQESIYELKRENSSFDLIIALEVLEHLENPEMAVKELARVTSRYCLVSCPNEPLWRILNVLRLKYLKSFGNTPGHLHRWSKEKFTELLEKYFNIKKVIAPLPWIVVLAERR</sequence>
<dbReference type="GO" id="GO:0005886">
    <property type="term" value="C:plasma membrane"/>
    <property type="evidence" value="ECO:0007669"/>
    <property type="project" value="UniProtKB-SubCell"/>
</dbReference>
<proteinExistence type="predicted"/>
<dbReference type="GO" id="GO:0008757">
    <property type="term" value="F:S-adenosylmethionine-dependent methyltransferase activity"/>
    <property type="evidence" value="ECO:0007669"/>
    <property type="project" value="InterPro"/>
</dbReference>
<evidence type="ECO:0000259" key="7">
    <source>
        <dbReference type="Pfam" id="PF08241"/>
    </source>
</evidence>
<accession>A0A1G2EEA4</accession>
<organism evidence="8 9">
    <name type="scientific">Candidatus Nealsonbacteria bacterium RIFCSPLOWO2_01_FULL_41_9</name>
    <dbReference type="NCBI Taxonomy" id="1801671"/>
    <lineage>
        <taxon>Bacteria</taxon>
        <taxon>Candidatus Nealsoniibacteriota</taxon>
    </lineage>
</organism>
<protein>
    <recommendedName>
        <fullName evidence="7">Methyltransferase type 11 domain-containing protein</fullName>
    </recommendedName>
</protein>
<keyword evidence="5 6" id="KW-0472">Membrane</keyword>
<comment type="subcellular location">
    <subcellularLocation>
        <location evidence="1">Cell membrane</location>
        <topology evidence="1">Multi-pass membrane protein</topology>
    </subcellularLocation>
</comment>